<dbReference type="PATRIC" id="fig|1354303.4.peg.2270"/>
<evidence type="ECO:0000256" key="2">
    <source>
        <dbReference type="SAM" id="Coils"/>
    </source>
</evidence>
<dbReference type="STRING" id="1354303.M917_2304"/>
<dbReference type="InterPro" id="IPR024455">
    <property type="entry name" value="Phage_capsid"/>
</dbReference>
<dbReference type="InterPro" id="IPR054612">
    <property type="entry name" value="Phage_capsid-like_C"/>
</dbReference>
<name>U4T8Z7_9GAMM</name>
<comment type="caution">
    <text evidence="4">The sequence shown here is derived from an EMBL/GenBank/DDBJ whole genome shotgun (WGS) entry which is preliminary data.</text>
</comment>
<keyword evidence="5" id="KW-1185">Reference proteome</keyword>
<proteinExistence type="predicted"/>
<dbReference type="Gene3D" id="3.30.2400.10">
    <property type="entry name" value="Major capsid protein gp5"/>
    <property type="match status" value="1"/>
</dbReference>
<keyword evidence="2" id="KW-0175">Coiled coil</keyword>
<evidence type="ECO:0000259" key="3">
    <source>
        <dbReference type="Pfam" id="PF05065"/>
    </source>
</evidence>
<evidence type="ECO:0000313" key="5">
    <source>
        <dbReference type="Proteomes" id="UP000016761"/>
    </source>
</evidence>
<evidence type="ECO:0000313" key="4">
    <source>
        <dbReference type="EMBL" id="ERL54958.1"/>
    </source>
</evidence>
<dbReference type="Proteomes" id="UP000016761">
    <property type="component" value="Unassembled WGS sequence"/>
</dbReference>
<dbReference type="AlphaFoldDB" id="U4T8Z7"/>
<gene>
    <name evidence="4" type="ORF">M917_2304</name>
</gene>
<feature type="coiled-coil region" evidence="2">
    <location>
        <begin position="56"/>
        <end position="83"/>
    </location>
</feature>
<organism evidence="4 5">
    <name type="scientific">Psychrobacter aquaticus CMS 56</name>
    <dbReference type="NCBI Taxonomy" id="1354303"/>
    <lineage>
        <taxon>Bacteria</taxon>
        <taxon>Pseudomonadati</taxon>
        <taxon>Pseudomonadota</taxon>
        <taxon>Gammaproteobacteria</taxon>
        <taxon>Moraxellales</taxon>
        <taxon>Moraxellaceae</taxon>
        <taxon>Psychrobacter</taxon>
    </lineage>
</organism>
<accession>U4T8Z7</accession>
<dbReference type="Pfam" id="PF05065">
    <property type="entry name" value="Phage_capsid"/>
    <property type="match status" value="1"/>
</dbReference>
<dbReference type="Gene3D" id="3.30.2320.10">
    <property type="entry name" value="hypothetical protein PF0899 domain"/>
    <property type="match status" value="1"/>
</dbReference>
<dbReference type="RefSeq" id="WP_021814927.1">
    <property type="nucleotide sequence ID" value="NZ_AUSW01000034.1"/>
</dbReference>
<dbReference type="EMBL" id="AUSW01000034">
    <property type="protein sequence ID" value="ERL54958.1"/>
    <property type="molecule type" value="Genomic_DNA"/>
</dbReference>
<evidence type="ECO:0000256" key="1">
    <source>
        <dbReference type="ARBA" id="ARBA00004328"/>
    </source>
</evidence>
<protein>
    <submittedName>
        <fullName evidence="4">Phage major capsid protein</fullName>
    </submittedName>
</protein>
<dbReference type="OrthoDB" id="637859at2"/>
<dbReference type="SUPFAM" id="SSF56563">
    <property type="entry name" value="Major capsid protein gp5"/>
    <property type="match status" value="1"/>
</dbReference>
<dbReference type="eggNOG" id="COG4653">
    <property type="taxonomic scope" value="Bacteria"/>
</dbReference>
<feature type="domain" description="Phage capsid-like C-terminal" evidence="3">
    <location>
        <begin position="131"/>
        <end position="399"/>
    </location>
</feature>
<reference evidence="4 5" key="1">
    <citation type="journal article" date="2013" name="Genome Announc.">
        <title>Draft Genome Sequence of Psychrobacter aquaticus Strain CMS 56T, Isolated from a Cyanobacterial Mat Sample Collected from Water Bodies in the McMurdo Dry Valley Region of Antarctica.</title>
        <authorList>
            <person name="Reddy G.S."/>
            <person name="Ara S."/>
            <person name="Singh A."/>
            <person name="Kumar Pinnaka A."/>
            <person name="Shivaji S."/>
        </authorList>
    </citation>
    <scope>NUCLEOTIDE SEQUENCE [LARGE SCALE GENOMIC DNA]</scope>
    <source>
        <strain evidence="4 5">CMS 56</strain>
    </source>
</reference>
<comment type="subcellular location">
    <subcellularLocation>
        <location evidence="1">Virion</location>
    </subcellularLocation>
</comment>
<sequence length="408" mass="44795">MSDLNIKAELEAVNKQLKITHEQLLPQAEKALEEARRHGEVSTKTKNAADKALTLANALEVKQNALEAQLGDAEQLFKRNENNSGRPSAKTIGQTVASFEGLAEFAKNLQHGDKLRIPIQDALTTADVPGVIEPMRLPGIDQQPKQRLFIRDLIAPGTTESNALFWVQQTGFTNAAAIVPEGTKKPYSDIAFATKMTQVGTIAHMFKASKQILDDMSQLMSTIDAEMRFGLKQEEERQLLFGNGTGSNLTGIVPQATAFSSPFDPEAPVTNIDIVRLAMLQARLARLPATATVMDFLEWAKIELTKNSLGNYIMANPMNLVGNTLWSLPVVDTDEPDFRGKFLTGAFASAAQIFDREEANVIISTENDTDFEDNMVSIRCEERLGLVVKRPESFIFGDFAAAKTLLNA</sequence>
<dbReference type="NCBIfam" id="TIGR01554">
    <property type="entry name" value="major_cap_HK97"/>
    <property type="match status" value="1"/>
</dbReference>